<comment type="caution">
    <text evidence="5">The sequence shown here is derived from an EMBL/GenBank/DDBJ whole genome shotgun (WGS) entry which is preliminary data.</text>
</comment>
<dbReference type="GO" id="GO:0015934">
    <property type="term" value="C:large ribosomal subunit"/>
    <property type="evidence" value="ECO:0007669"/>
    <property type="project" value="InterPro"/>
</dbReference>
<dbReference type="GO" id="GO:0003735">
    <property type="term" value="F:structural constituent of ribosome"/>
    <property type="evidence" value="ECO:0007669"/>
    <property type="project" value="InterPro"/>
</dbReference>
<dbReference type="Proteomes" id="UP000051530">
    <property type="component" value="Unassembled WGS sequence"/>
</dbReference>
<dbReference type="GO" id="GO:0003723">
    <property type="term" value="F:RNA binding"/>
    <property type="evidence" value="ECO:0007669"/>
    <property type="project" value="InterPro"/>
</dbReference>
<keyword evidence="3" id="KW-0687">Ribonucleoprotein</keyword>
<keyword evidence="6" id="KW-1185">Reference proteome</keyword>
<dbReference type="InterPro" id="IPR014722">
    <property type="entry name" value="Rib_uL2_dom2"/>
</dbReference>
<organism evidence="5 6">
    <name type="scientific">Pseudoloma neurophilia</name>
    <dbReference type="NCBI Taxonomy" id="146866"/>
    <lineage>
        <taxon>Eukaryota</taxon>
        <taxon>Fungi</taxon>
        <taxon>Fungi incertae sedis</taxon>
        <taxon>Microsporidia</taxon>
        <taxon>Pseudoloma</taxon>
    </lineage>
</organism>
<proteinExistence type="inferred from homology"/>
<dbReference type="VEuPathDB" id="MicrosporidiaDB:M153_3840003807"/>
<dbReference type="NCBIfam" id="TIGR01080">
    <property type="entry name" value="rplX_A_E"/>
    <property type="match status" value="1"/>
</dbReference>
<evidence type="ECO:0000313" key="5">
    <source>
        <dbReference type="EMBL" id="KRH94094.1"/>
    </source>
</evidence>
<sequence length="128" mass="14721">MKFNKNVTSSRRKQRKAHFTAQGTELTKQFTAQLSKPLQEEFSIKRIPIRPNDRVKILVGKFKARDGKVVRVNRHARKICIEDCTITKKDGGIKYIGVHPSNVRIIGLSMEKDRPKLLKALQKKIKAE</sequence>
<accession>A0A0R0M3C8</accession>
<dbReference type="AlphaFoldDB" id="A0A0R0M3C8"/>
<protein>
    <submittedName>
        <fullName evidence="5">60S ribosomal protein L26</fullName>
    </submittedName>
</protein>
<evidence type="ECO:0000256" key="2">
    <source>
        <dbReference type="ARBA" id="ARBA00022980"/>
    </source>
</evidence>
<dbReference type="Gene3D" id="2.30.30.30">
    <property type="match status" value="1"/>
</dbReference>
<dbReference type="InterPro" id="IPR005824">
    <property type="entry name" value="KOW"/>
</dbReference>
<feature type="domain" description="KOW" evidence="4">
    <location>
        <begin position="48"/>
        <end position="75"/>
    </location>
</feature>
<keyword evidence="2 5" id="KW-0689">Ribosomal protein</keyword>
<dbReference type="InterPro" id="IPR041988">
    <property type="entry name" value="Ribosomal_uL24_KOW"/>
</dbReference>
<dbReference type="InterPro" id="IPR008991">
    <property type="entry name" value="Translation_prot_SH3-like_sf"/>
</dbReference>
<dbReference type="Pfam" id="PF16906">
    <property type="entry name" value="Ribosomal_L26"/>
    <property type="match status" value="1"/>
</dbReference>
<dbReference type="InterPro" id="IPR005756">
    <property type="entry name" value="Ribosomal_uL24_euk/arc"/>
</dbReference>
<comment type="similarity">
    <text evidence="1">Belongs to the universal ribosomal protein uL24 family.</text>
</comment>
<dbReference type="OrthoDB" id="1688503at2759"/>
<reference evidence="5 6" key="1">
    <citation type="submission" date="2015-07" db="EMBL/GenBank/DDBJ databases">
        <title>The genome of Pseudoloma neurophilia, a relevant intracellular parasite of the zebrafish.</title>
        <authorList>
            <person name="Ndikumana S."/>
            <person name="Pelin A."/>
            <person name="Sanders J."/>
            <person name="Corradi N."/>
        </authorList>
    </citation>
    <scope>NUCLEOTIDE SEQUENCE [LARGE SCALE GENOMIC DNA]</scope>
    <source>
        <strain evidence="5 6">MK1</strain>
    </source>
</reference>
<dbReference type="EMBL" id="LGUB01000138">
    <property type="protein sequence ID" value="KRH94094.1"/>
    <property type="molecule type" value="Genomic_DNA"/>
</dbReference>
<evidence type="ECO:0000313" key="6">
    <source>
        <dbReference type="Proteomes" id="UP000051530"/>
    </source>
</evidence>
<dbReference type="SUPFAM" id="SSF50104">
    <property type="entry name" value="Translation proteins SH3-like domain"/>
    <property type="match status" value="1"/>
</dbReference>
<name>A0A0R0M3C8_9MICR</name>
<dbReference type="GO" id="GO:0006412">
    <property type="term" value="P:translation"/>
    <property type="evidence" value="ECO:0007669"/>
    <property type="project" value="InterPro"/>
</dbReference>
<gene>
    <name evidence="5" type="ORF">M153_3840003807</name>
</gene>
<evidence type="ECO:0000259" key="4">
    <source>
        <dbReference type="SMART" id="SM00739"/>
    </source>
</evidence>
<evidence type="ECO:0000256" key="3">
    <source>
        <dbReference type="ARBA" id="ARBA00023274"/>
    </source>
</evidence>
<dbReference type="PANTHER" id="PTHR11143">
    <property type="entry name" value="60S RIBOSOMAL PROTEIN L26 FAMILY MEMBER"/>
    <property type="match status" value="1"/>
</dbReference>
<dbReference type="SMART" id="SM00739">
    <property type="entry name" value="KOW"/>
    <property type="match status" value="1"/>
</dbReference>
<dbReference type="CDD" id="cd06089">
    <property type="entry name" value="KOW_RPL26"/>
    <property type="match status" value="1"/>
</dbReference>
<evidence type="ECO:0000256" key="1">
    <source>
        <dbReference type="ARBA" id="ARBA00010618"/>
    </source>
</evidence>